<dbReference type="SUPFAM" id="SSF81321">
    <property type="entry name" value="Family A G protein-coupled receptor-like"/>
    <property type="match status" value="1"/>
</dbReference>
<accession>A0ABQ9TW29</accession>
<dbReference type="Proteomes" id="UP001266305">
    <property type="component" value="Unassembled WGS sequence"/>
</dbReference>
<dbReference type="Pfam" id="PF00001">
    <property type="entry name" value="7tm_1"/>
    <property type="match status" value="1"/>
</dbReference>
<evidence type="ECO:0000256" key="4">
    <source>
        <dbReference type="ARBA" id="ARBA00023040"/>
    </source>
</evidence>
<feature type="transmembrane region" description="Helical" evidence="11">
    <location>
        <begin position="164"/>
        <end position="183"/>
    </location>
</feature>
<keyword evidence="2 9" id="KW-0812">Transmembrane</keyword>
<gene>
    <name evidence="13" type="primary">GPR32_2</name>
    <name evidence="13" type="ORF">P7K49_034915</name>
</gene>
<protein>
    <submittedName>
        <fullName evidence="13">G-protein coupled receptor 32</fullName>
    </submittedName>
</protein>
<comment type="similarity">
    <text evidence="8">Belongs to the chemokine-like receptor (CMKLR) family.</text>
</comment>
<feature type="transmembrane region" description="Helical" evidence="11">
    <location>
        <begin position="51"/>
        <end position="73"/>
    </location>
</feature>
<evidence type="ECO:0000256" key="9">
    <source>
        <dbReference type="RuleBase" id="RU000688"/>
    </source>
</evidence>
<dbReference type="PROSITE" id="PS50262">
    <property type="entry name" value="G_PROTEIN_RECEP_F1_2"/>
    <property type="match status" value="1"/>
</dbReference>
<comment type="similarity">
    <text evidence="9">Belongs to the G-protein coupled receptor 1 family.</text>
</comment>
<evidence type="ECO:0000256" key="8">
    <source>
        <dbReference type="ARBA" id="ARBA00025736"/>
    </source>
</evidence>
<comment type="caution">
    <text evidence="13">The sequence shown here is derived from an EMBL/GenBank/DDBJ whole genome shotgun (WGS) entry which is preliminary data.</text>
</comment>
<dbReference type="InterPro" id="IPR000826">
    <property type="entry name" value="Formyl_rcpt-rel"/>
</dbReference>
<evidence type="ECO:0000313" key="14">
    <source>
        <dbReference type="Proteomes" id="UP001266305"/>
    </source>
</evidence>
<feature type="domain" description="G-protein coupled receptors family 1 profile" evidence="12">
    <location>
        <begin position="66"/>
        <end position="322"/>
    </location>
</feature>
<evidence type="ECO:0000256" key="7">
    <source>
        <dbReference type="ARBA" id="ARBA00023224"/>
    </source>
</evidence>
<evidence type="ECO:0000256" key="2">
    <source>
        <dbReference type="ARBA" id="ARBA00022692"/>
    </source>
</evidence>
<keyword evidence="3 11" id="KW-1133">Transmembrane helix</keyword>
<dbReference type="EMBL" id="JASSZA010000019">
    <property type="protein sequence ID" value="KAK2089008.1"/>
    <property type="molecule type" value="Genomic_DNA"/>
</dbReference>
<evidence type="ECO:0000256" key="6">
    <source>
        <dbReference type="ARBA" id="ARBA00023170"/>
    </source>
</evidence>
<keyword evidence="4 9" id="KW-0297">G-protein coupled receptor</keyword>
<evidence type="ECO:0000256" key="5">
    <source>
        <dbReference type="ARBA" id="ARBA00023136"/>
    </source>
</evidence>
<proteinExistence type="inferred from homology"/>
<keyword evidence="5 11" id="KW-0472">Membrane</keyword>
<name>A0ABQ9TW29_SAGOE</name>
<feature type="transmembrane region" description="Helical" evidence="11">
    <location>
        <begin position="263"/>
        <end position="288"/>
    </location>
</feature>
<evidence type="ECO:0000256" key="3">
    <source>
        <dbReference type="ARBA" id="ARBA00022989"/>
    </source>
</evidence>
<feature type="transmembrane region" description="Helical" evidence="11">
    <location>
        <begin position="300"/>
        <end position="325"/>
    </location>
</feature>
<dbReference type="Gene3D" id="1.20.1070.10">
    <property type="entry name" value="Rhodopsin 7-helix transmembrane proteins"/>
    <property type="match status" value="1"/>
</dbReference>
<dbReference type="PANTHER" id="PTHR24225">
    <property type="entry name" value="CHEMOTACTIC RECEPTOR"/>
    <property type="match status" value="1"/>
</dbReference>
<keyword evidence="6 9" id="KW-0675">Receptor</keyword>
<evidence type="ECO:0000259" key="12">
    <source>
        <dbReference type="PROSITE" id="PS50262"/>
    </source>
</evidence>
<feature type="region of interest" description="Disordered" evidence="10">
    <location>
        <begin position="356"/>
        <end position="376"/>
    </location>
</feature>
<feature type="transmembrane region" description="Helical" evidence="11">
    <location>
        <begin position="85"/>
        <end position="109"/>
    </location>
</feature>
<comment type="subcellular location">
    <subcellularLocation>
        <location evidence="1">Cell membrane</location>
        <topology evidence="1">Multi-pass membrane protein</topology>
    </subcellularLocation>
</comment>
<organism evidence="13 14">
    <name type="scientific">Saguinus oedipus</name>
    <name type="common">Cotton-top tamarin</name>
    <name type="synonym">Oedipomidas oedipus</name>
    <dbReference type="NCBI Taxonomy" id="9490"/>
    <lineage>
        <taxon>Eukaryota</taxon>
        <taxon>Metazoa</taxon>
        <taxon>Chordata</taxon>
        <taxon>Craniata</taxon>
        <taxon>Vertebrata</taxon>
        <taxon>Euteleostomi</taxon>
        <taxon>Mammalia</taxon>
        <taxon>Eutheria</taxon>
        <taxon>Euarchontoglires</taxon>
        <taxon>Primates</taxon>
        <taxon>Haplorrhini</taxon>
        <taxon>Platyrrhini</taxon>
        <taxon>Cebidae</taxon>
        <taxon>Callitrichinae</taxon>
        <taxon>Saguinus</taxon>
    </lineage>
</organism>
<dbReference type="InterPro" id="IPR017452">
    <property type="entry name" value="GPCR_Rhodpsn_7TM"/>
</dbReference>
<evidence type="ECO:0000313" key="13">
    <source>
        <dbReference type="EMBL" id="KAK2089008.1"/>
    </source>
</evidence>
<evidence type="ECO:0000256" key="11">
    <source>
        <dbReference type="SAM" id="Phobius"/>
    </source>
</evidence>
<feature type="transmembrane region" description="Helical" evidence="11">
    <location>
        <begin position="221"/>
        <end position="242"/>
    </location>
</feature>
<reference evidence="13 14" key="1">
    <citation type="submission" date="2023-05" db="EMBL/GenBank/DDBJ databases">
        <title>B98-5 Cell Line De Novo Hybrid Assembly: An Optical Mapping Approach.</title>
        <authorList>
            <person name="Kananen K."/>
            <person name="Auerbach J.A."/>
            <person name="Kautto E."/>
            <person name="Blachly J.S."/>
        </authorList>
    </citation>
    <scope>NUCLEOTIDE SEQUENCE [LARGE SCALE GENOMIC DNA]</scope>
    <source>
        <strain evidence="13">B95-8</strain>
        <tissue evidence="13">Cell line</tissue>
    </source>
</reference>
<keyword evidence="7 9" id="KW-0807">Transducer</keyword>
<keyword evidence="14" id="KW-1185">Reference proteome</keyword>
<feature type="transmembrane region" description="Helical" evidence="11">
    <location>
        <begin position="121"/>
        <end position="143"/>
    </location>
</feature>
<evidence type="ECO:0000256" key="1">
    <source>
        <dbReference type="ARBA" id="ARBA00004651"/>
    </source>
</evidence>
<dbReference type="PANTHER" id="PTHR24225:SF27">
    <property type="entry name" value="G-PROTEIN COUPLED RECEPTOR 32-RELATED"/>
    <property type="match status" value="1"/>
</dbReference>
<dbReference type="PROSITE" id="PS00237">
    <property type="entry name" value="G_PROTEIN_RECEP_F1_1"/>
    <property type="match status" value="1"/>
</dbReference>
<dbReference type="PRINTS" id="PR00237">
    <property type="entry name" value="GPCRRHODOPSN"/>
</dbReference>
<evidence type="ECO:0000256" key="10">
    <source>
        <dbReference type="SAM" id="MobiDB-lite"/>
    </source>
</evidence>
<sequence>MLEWRNHEWGLGGDQGHSDRQPGALTHDHCCCRKMNASRCVPEEVGFLRPLTMAVLSVSFVVGVVGNGLVLWMTVFRMARTVSTVWFFHLALADFMLSLSLPVATYYVASGQWLLGEWACKLYITFVFLAFFASNCLLVLISVDRCISVLYPVWALNHRTAQRASWLAIAVWLLAVALCSSHLRFRKTRKWNGCAQCYLEFSSKNETAQTWIQGVFEIKNVVTIGHFLLGFLGPLAVIGICAHLIRAKLLREGWVHAHRPKRLLLVLVSAFFICWSPFNMVLLVHLWRRVILKELYHPRMLIILQTSFALGCVNSCLNPFLYVFVGRDFKEKFFQSLPSALARAFGEEELLRGPVPVATPPGNGGSLELEAGSCLS</sequence>
<dbReference type="PRINTS" id="PR00526">
    <property type="entry name" value="FMETLEUPHER"/>
</dbReference>
<dbReference type="InterPro" id="IPR000276">
    <property type="entry name" value="GPCR_Rhodpsn"/>
</dbReference>